<dbReference type="AlphaFoldDB" id="A0AA51RT69"/>
<protein>
    <submittedName>
        <fullName evidence="1">Uncharacterized protein</fullName>
    </submittedName>
</protein>
<organism evidence="1 2">
    <name type="scientific">Pleionea litopenaei</name>
    <dbReference type="NCBI Taxonomy" id="3070815"/>
    <lineage>
        <taxon>Bacteria</taxon>
        <taxon>Pseudomonadati</taxon>
        <taxon>Pseudomonadota</taxon>
        <taxon>Gammaproteobacteria</taxon>
        <taxon>Oceanospirillales</taxon>
        <taxon>Pleioneaceae</taxon>
        <taxon>Pleionea</taxon>
    </lineage>
</organism>
<dbReference type="KEGG" id="plei:Q9312_17535"/>
<dbReference type="Proteomes" id="UP001239782">
    <property type="component" value="Chromosome"/>
</dbReference>
<accession>A0AA51RT69</accession>
<name>A0AA51RT69_9GAMM</name>
<evidence type="ECO:0000313" key="1">
    <source>
        <dbReference type="EMBL" id="WMS87019.1"/>
    </source>
</evidence>
<dbReference type="RefSeq" id="WP_309202156.1">
    <property type="nucleotide sequence ID" value="NZ_CP133548.1"/>
</dbReference>
<keyword evidence="2" id="KW-1185">Reference proteome</keyword>
<reference evidence="1 2" key="1">
    <citation type="submission" date="2023-08" db="EMBL/GenBank/DDBJ databases">
        <title>Pleionea litopenaei sp. nov., isolated from stomach of juvenile Litopenaeus vannamei.</title>
        <authorList>
            <person name="Rho A.M."/>
            <person name="Hwang C.Y."/>
        </authorList>
    </citation>
    <scope>NUCLEOTIDE SEQUENCE [LARGE SCALE GENOMIC DNA]</scope>
    <source>
        <strain evidence="1 2">HL-JVS1</strain>
    </source>
</reference>
<evidence type="ECO:0000313" key="2">
    <source>
        <dbReference type="Proteomes" id="UP001239782"/>
    </source>
</evidence>
<gene>
    <name evidence="1" type="ORF">Q9312_17535</name>
</gene>
<dbReference type="EMBL" id="CP133548">
    <property type="protein sequence ID" value="WMS87019.1"/>
    <property type="molecule type" value="Genomic_DNA"/>
</dbReference>
<proteinExistence type="predicted"/>
<sequence length="200" mass="22238">MSSDYSNSTSHNDSISQSNRVVENNKITLKVPCDLIEGTYNDVPSITAISRFHIIPNTQEDWLSLIVNNEGERVAVEQLKIQFTPARPGQEYLEGLQRIFLLCDIENKTSEGEWAFAANGIVIPKEPELTDFEITTELLNDKKQLLIIIDKVGNTGSEPGKTHYLKLGFNFVATCTNMNGYTKAYLSQDPSVDLGRPIGG</sequence>